<protein>
    <recommendedName>
        <fullName evidence="4">DUF4389 domain-containing protein</fullName>
    </recommendedName>
</protein>
<dbReference type="InterPro" id="IPR025498">
    <property type="entry name" value="DUF4389"/>
</dbReference>
<dbReference type="Pfam" id="PF14333">
    <property type="entry name" value="DUF4389"/>
    <property type="match status" value="1"/>
</dbReference>
<feature type="transmembrane region" description="Helical" evidence="1">
    <location>
        <begin position="34"/>
        <end position="60"/>
    </location>
</feature>
<feature type="transmembrane region" description="Helical" evidence="1">
    <location>
        <begin position="218"/>
        <end position="235"/>
    </location>
</feature>
<name>A0A1F5MJZ3_9BACT</name>
<organism evidence="2 3">
    <name type="scientific">Candidatus Daviesbacteria bacterium RIFCSPLOWO2_01_FULL_40_24</name>
    <dbReference type="NCBI Taxonomy" id="1797787"/>
    <lineage>
        <taxon>Bacteria</taxon>
        <taxon>Candidatus Daviesiibacteriota</taxon>
    </lineage>
</organism>
<feature type="transmembrane region" description="Helical" evidence="1">
    <location>
        <begin position="128"/>
        <end position="153"/>
    </location>
</feature>
<proteinExistence type="predicted"/>
<keyword evidence="1" id="KW-0472">Membrane</keyword>
<keyword evidence="1" id="KW-0812">Transmembrane</keyword>
<keyword evidence="1" id="KW-1133">Transmembrane helix</keyword>
<evidence type="ECO:0000313" key="3">
    <source>
        <dbReference type="Proteomes" id="UP000178017"/>
    </source>
</evidence>
<comment type="caution">
    <text evidence="2">The sequence shown here is derived from an EMBL/GenBank/DDBJ whole genome shotgun (WGS) entry which is preliminary data.</text>
</comment>
<accession>A0A1F5MJZ3</accession>
<reference evidence="2 3" key="1">
    <citation type="journal article" date="2016" name="Nat. Commun.">
        <title>Thousands of microbial genomes shed light on interconnected biogeochemical processes in an aquifer system.</title>
        <authorList>
            <person name="Anantharaman K."/>
            <person name="Brown C.T."/>
            <person name="Hug L.A."/>
            <person name="Sharon I."/>
            <person name="Castelle C.J."/>
            <person name="Probst A.J."/>
            <person name="Thomas B.C."/>
            <person name="Singh A."/>
            <person name="Wilkins M.J."/>
            <person name="Karaoz U."/>
            <person name="Brodie E.L."/>
            <person name="Williams K.H."/>
            <person name="Hubbard S.S."/>
            <person name="Banfield J.F."/>
        </authorList>
    </citation>
    <scope>NUCLEOTIDE SEQUENCE [LARGE SCALE GENOMIC DNA]</scope>
</reference>
<evidence type="ECO:0000256" key="1">
    <source>
        <dbReference type="SAM" id="Phobius"/>
    </source>
</evidence>
<evidence type="ECO:0008006" key="4">
    <source>
        <dbReference type="Google" id="ProtNLM"/>
    </source>
</evidence>
<dbReference type="Proteomes" id="UP000178017">
    <property type="component" value="Unassembled WGS sequence"/>
</dbReference>
<evidence type="ECO:0000313" key="2">
    <source>
        <dbReference type="EMBL" id="OGE65675.1"/>
    </source>
</evidence>
<dbReference type="AlphaFoldDB" id="A0A1F5MJZ3"/>
<gene>
    <name evidence="2" type="ORF">A3B49_03870</name>
</gene>
<dbReference type="EMBL" id="MFDO01000011">
    <property type="protein sequence ID" value="OGE65675.1"/>
    <property type="molecule type" value="Genomic_DNA"/>
</dbReference>
<sequence>MNKFISWLFNKDRVYPQLIVENINHPNRFYAVPLIGGLVKIIAVIPVLIVLFFVGIYLLFIDIINSFVVLFKGTYWQYAYEMNLSLMKLSLKMQFYFLGITDRYPGFDFKVDDRFTLDIPIPQNPSRLFALPVVGGLMRLILIMPVGVYHYILDETSRFTVNILAWFWVLFKGRYPEWIYELTRDSERVELSMWAYLSGLSDEYPSLYISMNHKTAKLVFMGLLLMLGFAGFFIPDASPNLTNSP</sequence>